<keyword evidence="1" id="KW-1133">Transmembrane helix</keyword>
<name>A0ABS2NH70_9BACI</name>
<keyword evidence="1" id="KW-0472">Membrane</keyword>
<dbReference type="Proteomes" id="UP001646157">
    <property type="component" value="Unassembled WGS sequence"/>
</dbReference>
<accession>A0ABS2NH70</accession>
<dbReference type="EMBL" id="JAFBDZ010000004">
    <property type="protein sequence ID" value="MBM7587168.1"/>
    <property type="molecule type" value="Genomic_DNA"/>
</dbReference>
<evidence type="ECO:0000313" key="3">
    <source>
        <dbReference type="Proteomes" id="UP001646157"/>
    </source>
</evidence>
<evidence type="ECO:0000256" key="1">
    <source>
        <dbReference type="SAM" id="Phobius"/>
    </source>
</evidence>
<feature type="transmembrane region" description="Helical" evidence="1">
    <location>
        <begin position="122"/>
        <end position="143"/>
    </location>
</feature>
<feature type="transmembrane region" description="Helical" evidence="1">
    <location>
        <begin position="96"/>
        <end position="116"/>
    </location>
</feature>
<keyword evidence="1" id="KW-0812">Transmembrane</keyword>
<evidence type="ECO:0000313" key="2">
    <source>
        <dbReference type="EMBL" id="MBM7587168.1"/>
    </source>
</evidence>
<dbReference type="RefSeq" id="WP_205174370.1">
    <property type="nucleotide sequence ID" value="NZ_JAFBDZ010000004.1"/>
</dbReference>
<reference evidence="2 3" key="1">
    <citation type="submission" date="2021-01" db="EMBL/GenBank/DDBJ databases">
        <title>Genomic Encyclopedia of Type Strains, Phase IV (KMG-IV): sequencing the most valuable type-strain genomes for metagenomic binning, comparative biology and taxonomic classification.</title>
        <authorList>
            <person name="Goeker M."/>
        </authorList>
    </citation>
    <scope>NUCLEOTIDE SEQUENCE [LARGE SCALE GENOMIC DNA]</scope>
    <source>
        <strain evidence="2 3">DSM 24834</strain>
    </source>
</reference>
<comment type="caution">
    <text evidence="2">The sequence shown here is derived from an EMBL/GenBank/DDBJ whole genome shotgun (WGS) entry which is preliminary data.</text>
</comment>
<organism evidence="2 3">
    <name type="scientific">Rossellomorea pakistanensis</name>
    <dbReference type="NCBI Taxonomy" id="992288"/>
    <lineage>
        <taxon>Bacteria</taxon>
        <taxon>Bacillati</taxon>
        <taxon>Bacillota</taxon>
        <taxon>Bacilli</taxon>
        <taxon>Bacillales</taxon>
        <taxon>Bacillaceae</taxon>
        <taxon>Rossellomorea</taxon>
    </lineage>
</organism>
<proteinExistence type="predicted"/>
<keyword evidence="3" id="KW-1185">Reference proteome</keyword>
<protein>
    <submittedName>
        <fullName evidence="2">Uncharacterized protein</fullName>
    </submittedName>
</protein>
<gene>
    <name evidence="2" type="ORF">JOC86_003741</name>
</gene>
<sequence>MKSSNEKMNDEFSQILQEPDIEHFLLEFQNYLTNRNNDNERPKNKKYSLPFYRDLRYLDVEIGKLYSEEKRLLKVKVDSIITYHEEIIRNHFPSPLTISVFTAVISFILGVMIKDFTSYPDWAIIPVVICLVLIIPAISWFNIDQSGKDAELKEILSNIKGVLEIQE</sequence>